<dbReference type="AlphaFoldDB" id="V6LRN6"/>
<dbReference type="InterPro" id="IPR047575">
    <property type="entry name" value="Sm"/>
</dbReference>
<reference evidence="2 3" key="1">
    <citation type="journal article" date="2014" name="PLoS Genet.">
        <title>The Genome of Spironucleus salmonicida Highlights a Fish Pathogen Adapted to Fluctuating Environments.</title>
        <authorList>
            <person name="Xu F."/>
            <person name="Jerlstrom-Hultqvist J."/>
            <person name="Einarsson E."/>
            <person name="Astvaldsson A."/>
            <person name="Svard S.G."/>
            <person name="Andersson J.O."/>
        </authorList>
    </citation>
    <scope>NUCLEOTIDE SEQUENCE</scope>
    <source>
        <strain evidence="3">ATCC 50377</strain>
    </source>
</reference>
<organism evidence="2">
    <name type="scientific">Spironucleus salmonicida</name>
    <dbReference type="NCBI Taxonomy" id="348837"/>
    <lineage>
        <taxon>Eukaryota</taxon>
        <taxon>Metamonada</taxon>
        <taxon>Diplomonadida</taxon>
        <taxon>Hexamitidae</taxon>
        <taxon>Hexamitinae</taxon>
        <taxon>Spironucleus</taxon>
    </lineage>
</organism>
<dbReference type="GO" id="GO:0003723">
    <property type="term" value="F:RNA binding"/>
    <property type="evidence" value="ECO:0007669"/>
    <property type="project" value="InterPro"/>
</dbReference>
<protein>
    <submittedName>
        <fullName evidence="2">LSM domain-containing protein</fullName>
    </submittedName>
</protein>
<feature type="domain" description="Sm" evidence="1">
    <location>
        <begin position="3"/>
        <end position="70"/>
    </location>
</feature>
<dbReference type="SMART" id="SM00651">
    <property type="entry name" value="Sm"/>
    <property type="match status" value="1"/>
</dbReference>
<evidence type="ECO:0000313" key="4">
    <source>
        <dbReference type="Proteomes" id="UP000018208"/>
    </source>
</evidence>
<dbReference type="Gene3D" id="2.30.30.100">
    <property type="match status" value="1"/>
</dbReference>
<dbReference type="InterPro" id="IPR001163">
    <property type="entry name" value="Sm_dom_euk/arc"/>
</dbReference>
<dbReference type="SUPFAM" id="SSF50182">
    <property type="entry name" value="Sm-like ribonucleoproteins"/>
    <property type="match status" value="1"/>
</dbReference>
<dbReference type="EMBL" id="AUWU02000006">
    <property type="protein sequence ID" value="KAH0571711.1"/>
    <property type="molecule type" value="Genomic_DNA"/>
</dbReference>
<reference evidence="3" key="2">
    <citation type="submission" date="2020-12" db="EMBL/GenBank/DDBJ databases">
        <title>New Spironucleus salmonicida genome in near-complete chromosomes.</title>
        <authorList>
            <person name="Xu F."/>
            <person name="Kurt Z."/>
            <person name="Jimenez-Gonzalez A."/>
            <person name="Astvaldsson A."/>
            <person name="Andersson J.O."/>
            <person name="Svard S.G."/>
        </authorList>
    </citation>
    <scope>NUCLEOTIDE SEQUENCE</scope>
    <source>
        <strain evidence="3">ATCC 50377</strain>
    </source>
</reference>
<dbReference type="VEuPathDB" id="GiardiaDB:SS50377_25902"/>
<accession>V6LRN6</accession>
<name>V6LRN6_9EUKA</name>
<dbReference type="PROSITE" id="PS52002">
    <property type="entry name" value="SM"/>
    <property type="match status" value="1"/>
</dbReference>
<dbReference type="EMBL" id="KI546043">
    <property type="protein sequence ID" value="EST47322.1"/>
    <property type="molecule type" value="Genomic_DNA"/>
</dbReference>
<dbReference type="InterPro" id="IPR010920">
    <property type="entry name" value="LSM_dom_sf"/>
</dbReference>
<dbReference type="OrthoDB" id="10256176at2759"/>
<sequence length="82" mass="9276">MHDLTIFVQSLKQQRVKINLKTNEVIHGTVQSTDNQQNIYLIDAIIDDNEVDKVLVRGSSVQSIQSLQQLDKVLQKCASKVL</sequence>
<keyword evidence="4" id="KW-1185">Reference proteome</keyword>
<dbReference type="Pfam" id="PF01423">
    <property type="entry name" value="LSM"/>
    <property type="match status" value="1"/>
</dbReference>
<evidence type="ECO:0000313" key="3">
    <source>
        <dbReference type="EMBL" id="KAH0571711.1"/>
    </source>
</evidence>
<evidence type="ECO:0000259" key="1">
    <source>
        <dbReference type="PROSITE" id="PS52002"/>
    </source>
</evidence>
<dbReference type="Proteomes" id="UP000018208">
    <property type="component" value="Unassembled WGS sequence"/>
</dbReference>
<proteinExistence type="predicted"/>
<gene>
    <name evidence="2" type="ORF">SS50377_12588</name>
    <name evidence="3" type="ORF">SS50377_25902</name>
</gene>
<evidence type="ECO:0000313" key="2">
    <source>
        <dbReference type="EMBL" id="EST47322.1"/>
    </source>
</evidence>